<sequence length="260" mass="29250">MRPDAKVDRSVTYSKLGLMVLREHFQQRTVEATYGSFRSLVPLRTPSGAQWTESELETELLEQVAFAPFVYDLITQPIIHYTLDSDRRRYTPDIVVQLHAAGSELPSRYIIEVKRKDDLERGAATYATRFEVGRICAEKTGAVFRVMDESRIRTPYLSNARLLSHHLGTDLADHEENGVDRLRRAGPITVAEAILLLGADGFAEPDARHIVEHSVARRRIWADLSSPFTDDTLVTLHPNGISAAIRSDPILCMLQDAPDE</sequence>
<gene>
    <name evidence="2" type="ORF">CVN68_00255</name>
</gene>
<accession>A0A2K8M9S2</accession>
<protein>
    <recommendedName>
        <fullName evidence="1">TnsA endonuclease N-terminal domain-containing protein</fullName>
    </recommendedName>
</protein>
<dbReference type="AlphaFoldDB" id="A0A2K8M9S2"/>
<evidence type="ECO:0000259" key="1">
    <source>
        <dbReference type="Pfam" id="PF08722"/>
    </source>
</evidence>
<evidence type="ECO:0000313" key="2">
    <source>
        <dbReference type="EMBL" id="ATY30617.1"/>
    </source>
</evidence>
<keyword evidence="3" id="KW-1185">Reference proteome</keyword>
<dbReference type="InterPro" id="IPR014833">
    <property type="entry name" value="TnsA_N"/>
</dbReference>
<dbReference type="Proteomes" id="UP000229081">
    <property type="component" value="Chromosome"/>
</dbReference>
<dbReference type="KEGG" id="sphc:CVN68_00255"/>
<dbReference type="EMBL" id="CP024923">
    <property type="protein sequence ID" value="ATY30617.1"/>
    <property type="molecule type" value="Genomic_DNA"/>
</dbReference>
<organism evidence="2 3">
    <name type="scientific">Sphingomonas psychrotolerans</name>
    <dbReference type="NCBI Taxonomy" id="1327635"/>
    <lineage>
        <taxon>Bacteria</taxon>
        <taxon>Pseudomonadati</taxon>
        <taxon>Pseudomonadota</taxon>
        <taxon>Alphaproteobacteria</taxon>
        <taxon>Sphingomonadales</taxon>
        <taxon>Sphingomonadaceae</taxon>
        <taxon>Sphingomonas</taxon>
    </lineage>
</organism>
<dbReference type="Pfam" id="PF08722">
    <property type="entry name" value="Tn7_TnsA-like_N"/>
    <property type="match status" value="1"/>
</dbReference>
<name>A0A2K8M9S2_9SPHN</name>
<proteinExistence type="predicted"/>
<feature type="domain" description="TnsA endonuclease N-terminal" evidence="1">
    <location>
        <begin position="79"/>
        <end position="149"/>
    </location>
</feature>
<evidence type="ECO:0000313" key="3">
    <source>
        <dbReference type="Proteomes" id="UP000229081"/>
    </source>
</evidence>
<reference evidence="2 3" key="1">
    <citation type="submission" date="2017-11" db="EMBL/GenBank/DDBJ databases">
        <title>Complete genome sequence of Sphingomonas sp. Strain Cra20, a psychrotolerant potential plant growth promoting rhizobacteria.</title>
        <authorList>
            <person name="Luo Y."/>
        </authorList>
    </citation>
    <scope>NUCLEOTIDE SEQUENCE [LARGE SCALE GENOMIC DNA]</scope>
    <source>
        <strain evidence="2 3">Cra20</strain>
    </source>
</reference>